<evidence type="ECO:0008006" key="4">
    <source>
        <dbReference type="Google" id="ProtNLM"/>
    </source>
</evidence>
<evidence type="ECO:0000313" key="2">
    <source>
        <dbReference type="EMBL" id="GFJ90045.1"/>
    </source>
</evidence>
<dbReference type="GO" id="GO:0050308">
    <property type="term" value="F:sugar-phosphatase activity"/>
    <property type="evidence" value="ECO:0007669"/>
    <property type="project" value="TreeGrafter"/>
</dbReference>
<organism evidence="2 3">
    <name type="scientific">Phytohabitans rumicis</name>
    <dbReference type="NCBI Taxonomy" id="1076125"/>
    <lineage>
        <taxon>Bacteria</taxon>
        <taxon>Bacillati</taxon>
        <taxon>Actinomycetota</taxon>
        <taxon>Actinomycetes</taxon>
        <taxon>Micromonosporales</taxon>
        <taxon>Micromonosporaceae</taxon>
    </lineage>
</organism>
<dbReference type="Proteomes" id="UP000482960">
    <property type="component" value="Unassembled WGS sequence"/>
</dbReference>
<evidence type="ECO:0000256" key="1">
    <source>
        <dbReference type="SAM" id="MobiDB-lite"/>
    </source>
</evidence>
<gene>
    <name evidence="2" type="ORF">Prum_036870</name>
</gene>
<accession>A0A6V8LBK8</accession>
<name>A0A6V8LBK8_9ACTN</name>
<dbReference type="PANTHER" id="PTHR43481:SF4">
    <property type="entry name" value="GLYCEROL-1-PHOSPHATE PHOSPHOHYDROLASE 1-RELATED"/>
    <property type="match status" value="1"/>
</dbReference>
<proteinExistence type="predicted"/>
<reference evidence="2 3" key="1">
    <citation type="submission" date="2020-03" db="EMBL/GenBank/DDBJ databases">
        <title>Whole genome shotgun sequence of Phytohabitans rumicis NBRC 108638.</title>
        <authorList>
            <person name="Komaki H."/>
            <person name="Tamura T."/>
        </authorList>
    </citation>
    <scope>NUCLEOTIDE SEQUENCE [LARGE SCALE GENOMIC DNA]</scope>
    <source>
        <strain evidence="2 3">NBRC 108638</strain>
    </source>
</reference>
<reference evidence="2 3" key="2">
    <citation type="submission" date="2020-03" db="EMBL/GenBank/DDBJ databases">
        <authorList>
            <person name="Ichikawa N."/>
            <person name="Kimura A."/>
            <person name="Kitahashi Y."/>
            <person name="Uohara A."/>
        </authorList>
    </citation>
    <scope>NUCLEOTIDE SEQUENCE [LARGE SCALE GENOMIC DNA]</scope>
    <source>
        <strain evidence="2 3">NBRC 108638</strain>
    </source>
</reference>
<dbReference type="PANTHER" id="PTHR43481">
    <property type="entry name" value="FRUCTOSE-1-PHOSPHATE PHOSPHATASE"/>
    <property type="match status" value="1"/>
</dbReference>
<comment type="caution">
    <text evidence="2">The sequence shown here is derived from an EMBL/GenBank/DDBJ whole genome shotgun (WGS) entry which is preliminary data.</text>
</comment>
<dbReference type="EMBL" id="BLPG01000001">
    <property type="protein sequence ID" value="GFJ90045.1"/>
    <property type="molecule type" value="Genomic_DNA"/>
</dbReference>
<dbReference type="Gene3D" id="3.40.50.1000">
    <property type="entry name" value="HAD superfamily/HAD-like"/>
    <property type="match status" value="1"/>
</dbReference>
<keyword evidence="3" id="KW-1185">Reference proteome</keyword>
<evidence type="ECO:0000313" key="3">
    <source>
        <dbReference type="Proteomes" id="UP000482960"/>
    </source>
</evidence>
<dbReference type="InterPro" id="IPR023198">
    <property type="entry name" value="PGP-like_dom2"/>
</dbReference>
<dbReference type="SUPFAM" id="SSF56784">
    <property type="entry name" value="HAD-like"/>
    <property type="match status" value="1"/>
</dbReference>
<dbReference type="InterPro" id="IPR051806">
    <property type="entry name" value="HAD-like_SPP"/>
</dbReference>
<feature type="region of interest" description="Disordered" evidence="1">
    <location>
        <begin position="123"/>
        <end position="156"/>
    </location>
</feature>
<dbReference type="InterPro" id="IPR023214">
    <property type="entry name" value="HAD_sf"/>
</dbReference>
<dbReference type="Pfam" id="PF12710">
    <property type="entry name" value="HAD"/>
    <property type="match status" value="1"/>
</dbReference>
<feature type="compositionally biased region" description="Low complexity" evidence="1">
    <location>
        <begin position="123"/>
        <end position="132"/>
    </location>
</feature>
<feature type="compositionally biased region" description="Low complexity" evidence="1">
    <location>
        <begin position="141"/>
        <end position="156"/>
    </location>
</feature>
<dbReference type="Gene3D" id="1.10.150.240">
    <property type="entry name" value="Putative phosphatase, domain 2"/>
    <property type="match status" value="1"/>
</dbReference>
<protein>
    <recommendedName>
        <fullName evidence="4">Phosphoglycolate phosphatase</fullName>
    </recommendedName>
</protein>
<dbReference type="InterPro" id="IPR036412">
    <property type="entry name" value="HAD-like_sf"/>
</dbReference>
<sequence>MADRLVVGFDLDMTLVDSRPGIAAAFRALSAQTGVYVDADAAVTRLGPPLRHELRIWFPPERVEEAVDAYRALYPAYAITPSVLLPGAAEAVGAVRDLGGEVVVVTSKLGRLARLHLDHLGLPSRRSPATSSRRARPRPLPSTACASTSATTSRTW</sequence>
<dbReference type="AlphaFoldDB" id="A0A6V8LBK8"/>